<accession>I7GPI5</accession>
<organism evidence="1">
    <name type="scientific">Macaca fascicularis</name>
    <name type="common">Crab-eating macaque</name>
    <name type="synonym">Cynomolgus monkey</name>
    <dbReference type="NCBI Taxonomy" id="9541"/>
    <lineage>
        <taxon>Eukaryota</taxon>
        <taxon>Metazoa</taxon>
        <taxon>Chordata</taxon>
        <taxon>Craniata</taxon>
        <taxon>Vertebrata</taxon>
        <taxon>Euteleostomi</taxon>
        <taxon>Mammalia</taxon>
        <taxon>Eutheria</taxon>
        <taxon>Euarchontoglires</taxon>
        <taxon>Primates</taxon>
        <taxon>Haplorrhini</taxon>
        <taxon>Catarrhini</taxon>
        <taxon>Cercopithecidae</taxon>
        <taxon>Cercopithecinae</taxon>
        <taxon>Macaca</taxon>
    </lineage>
</organism>
<name>I7GPI5_MACFA</name>
<dbReference type="AlphaFoldDB" id="I7GPI5"/>
<proteinExistence type="evidence at transcript level"/>
<dbReference type="EMBL" id="AB174443">
    <property type="protein sequence ID" value="BAE91505.1"/>
    <property type="molecule type" value="mRNA"/>
</dbReference>
<sequence>MPPSLWPWPWPSCVICSSSGTSWPLDCPSCWDGCWETVMTSWSVWRACIRWKKTTCLKKQKSTFGPRP</sequence>
<evidence type="ECO:0000313" key="1">
    <source>
        <dbReference type="EMBL" id="BAE91505.1"/>
    </source>
</evidence>
<protein>
    <submittedName>
        <fullName evidence="1">Macaca fascicularis brain cDNA clone: QtrA-16960, similar to human thyroid adenoma associated (THADA), mRNA, RefSeq: NM_022065.3</fullName>
    </submittedName>
</protein>
<reference evidence="1" key="1">
    <citation type="journal article" date="2007" name="PLoS Biol.">
        <title>Rate of evolution in brain-expressed genes in humans and other primates.</title>
        <authorList>
            <person name="Wang H.-Y."/>
            <person name="Chien H.-C."/>
            <person name="Osada N."/>
            <person name="Hashimoto K."/>
            <person name="Sugano S."/>
            <person name="Gojobori T."/>
            <person name="Chou C.-K."/>
            <person name="Tsai S.-F."/>
            <person name="Wu C.-I."/>
            <person name="Shen C.-K.J."/>
        </authorList>
    </citation>
    <scope>NUCLEOTIDE SEQUENCE</scope>
</reference>